<accession>A0ABR2MQ97</accession>
<dbReference type="EMBL" id="JBBWWR010000005">
    <property type="protein sequence ID" value="KAK8966359.1"/>
    <property type="molecule type" value="Genomic_DNA"/>
</dbReference>
<dbReference type="SUPFAM" id="SSF48371">
    <property type="entry name" value="ARM repeat"/>
    <property type="match status" value="1"/>
</dbReference>
<evidence type="ECO:0008006" key="3">
    <source>
        <dbReference type="Google" id="ProtNLM"/>
    </source>
</evidence>
<dbReference type="PANTHER" id="PTHR13109">
    <property type="entry name" value="NEUROCHONDRIN"/>
    <property type="match status" value="1"/>
</dbReference>
<reference evidence="1 2" key="1">
    <citation type="journal article" date="2022" name="Nat. Plants">
        <title>Genomes of leafy and leafless Platanthera orchids illuminate the evolution of mycoheterotrophy.</title>
        <authorList>
            <person name="Li M.H."/>
            <person name="Liu K.W."/>
            <person name="Li Z."/>
            <person name="Lu H.C."/>
            <person name="Ye Q.L."/>
            <person name="Zhang D."/>
            <person name="Wang J.Y."/>
            <person name="Li Y.F."/>
            <person name="Zhong Z.M."/>
            <person name="Liu X."/>
            <person name="Yu X."/>
            <person name="Liu D.K."/>
            <person name="Tu X.D."/>
            <person name="Liu B."/>
            <person name="Hao Y."/>
            <person name="Liao X.Y."/>
            <person name="Jiang Y.T."/>
            <person name="Sun W.H."/>
            <person name="Chen J."/>
            <person name="Chen Y.Q."/>
            <person name="Ai Y."/>
            <person name="Zhai J.W."/>
            <person name="Wu S.S."/>
            <person name="Zhou Z."/>
            <person name="Hsiao Y.Y."/>
            <person name="Wu W.L."/>
            <person name="Chen Y.Y."/>
            <person name="Lin Y.F."/>
            <person name="Hsu J.L."/>
            <person name="Li C.Y."/>
            <person name="Wang Z.W."/>
            <person name="Zhao X."/>
            <person name="Zhong W.Y."/>
            <person name="Ma X.K."/>
            <person name="Ma L."/>
            <person name="Huang J."/>
            <person name="Chen G.Z."/>
            <person name="Huang M.Z."/>
            <person name="Huang L."/>
            <person name="Peng D.H."/>
            <person name="Luo Y.B."/>
            <person name="Zou S.Q."/>
            <person name="Chen S.P."/>
            <person name="Lan S."/>
            <person name="Tsai W.C."/>
            <person name="Van de Peer Y."/>
            <person name="Liu Z.J."/>
        </authorList>
    </citation>
    <scope>NUCLEOTIDE SEQUENCE [LARGE SCALE GENOMIC DNA]</scope>
    <source>
        <strain evidence="1">Lor288</strain>
    </source>
</reference>
<sequence length="625" mass="68884">MDSISSSLDDCLNLLRGERDEQKLVGLLLVTKLSAVDDHEALLKAYKAVGTHFLHRLLITGAGGVKGGVDEDAYLKLSVTVMAGFCRMPEIASSKEMISEVPIVAEILSKLSDPSIYEECYEFLVLAASASENAITQIIESGSIQPLARHISYLHDGSRSLEHAVRLLQLILVKLPSETTHKRYLTGMSWMVVSLSRQFSVLHSVLKFDVMHMLTTLLSSQNSLFHEALRELSRENWAADIQVGVMEILQNQIVSSEKLQALQLLDSVIYIVGQSWLLEEKQMLDVQATLPADKFLLLVLESARVEVAVLLNELAYLKYEASKSLSTATSILSKQHDLAVLYSLIEKIIELISATGEVAGTIISESVVMQMISGLTETINLVLDYLQDAKDHCDRKGADLLAAVKIAGSYLAEAPFACKEKTLDLLQYILSIEGEDESSPFCSICFLLRMLCQTTMHIDGCQALVSVGGHKSVVECLLKLLGNDGASVNNGGAINLACDIILNLLISRKELGSQIEGSQFLPLMQKLCLWAENNSDPSIVMLASSICALVFDLTSEKNLLNRTEFNRSTLEGLSQLFIRSLGQGLSKDEWSSCHDLSEIVRAGYDRWSERYPFIQNAVNRAVHLN</sequence>
<gene>
    <name evidence="1" type="ORF">KSP40_PGU005832</name>
</gene>
<dbReference type="Pfam" id="PF05536">
    <property type="entry name" value="Neurochondrin"/>
    <property type="match status" value="1"/>
</dbReference>
<evidence type="ECO:0000313" key="1">
    <source>
        <dbReference type="EMBL" id="KAK8966359.1"/>
    </source>
</evidence>
<organism evidence="1 2">
    <name type="scientific">Platanthera guangdongensis</name>
    <dbReference type="NCBI Taxonomy" id="2320717"/>
    <lineage>
        <taxon>Eukaryota</taxon>
        <taxon>Viridiplantae</taxon>
        <taxon>Streptophyta</taxon>
        <taxon>Embryophyta</taxon>
        <taxon>Tracheophyta</taxon>
        <taxon>Spermatophyta</taxon>
        <taxon>Magnoliopsida</taxon>
        <taxon>Liliopsida</taxon>
        <taxon>Asparagales</taxon>
        <taxon>Orchidaceae</taxon>
        <taxon>Orchidoideae</taxon>
        <taxon>Orchideae</taxon>
        <taxon>Orchidinae</taxon>
        <taxon>Platanthera</taxon>
    </lineage>
</organism>
<dbReference type="InterPro" id="IPR008709">
    <property type="entry name" value="Neurochondrin"/>
</dbReference>
<name>A0ABR2MQ97_9ASPA</name>
<dbReference type="InterPro" id="IPR016024">
    <property type="entry name" value="ARM-type_fold"/>
</dbReference>
<comment type="caution">
    <text evidence="1">The sequence shown here is derived from an EMBL/GenBank/DDBJ whole genome shotgun (WGS) entry which is preliminary data.</text>
</comment>
<dbReference type="Proteomes" id="UP001412067">
    <property type="component" value="Unassembled WGS sequence"/>
</dbReference>
<protein>
    <recommendedName>
        <fullName evidence="3">Neurochondrin</fullName>
    </recommendedName>
</protein>
<proteinExistence type="predicted"/>
<evidence type="ECO:0000313" key="2">
    <source>
        <dbReference type="Proteomes" id="UP001412067"/>
    </source>
</evidence>
<keyword evidence="2" id="KW-1185">Reference proteome</keyword>
<dbReference type="PANTHER" id="PTHR13109:SF7">
    <property type="entry name" value="NEUROCHONDRIN"/>
    <property type="match status" value="1"/>
</dbReference>